<dbReference type="RefSeq" id="WP_165204162.1">
    <property type="nucleotide sequence ID" value="NZ_CP025086.1"/>
</dbReference>
<sequence length="275" mass="28259">MLSLATTRLAATPASAPPQRIVALGGAITETLYALGEEQKIVGVDTTSLYPPDALRAKPNVGYFRAFSAEGVLSLKPTLVIAASAAGPEDSIKLLEESKVAVARLPDNFTAEGVESKITTLGHLTGTDAKAATLAKTVAQGFAQLATLRAKVHERAHVLFIIAMQGGRPLVAGTGTAADAVIALAGGVNVAQGFAGYKQMSDESIVAAQPDVVVMMANGKPPAPGEIFSLPAFKTTPAAAHGRLVALDGLYLLGFGPRTPQAAKDLFAAFYPGLK</sequence>
<organism evidence="2 3">
    <name type="scientific">Methylovirgula ligni</name>
    <dbReference type="NCBI Taxonomy" id="569860"/>
    <lineage>
        <taxon>Bacteria</taxon>
        <taxon>Pseudomonadati</taxon>
        <taxon>Pseudomonadota</taxon>
        <taxon>Alphaproteobacteria</taxon>
        <taxon>Hyphomicrobiales</taxon>
        <taxon>Beijerinckiaceae</taxon>
        <taxon>Methylovirgula</taxon>
    </lineage>
</organism>
<accession>A0A3D9Z2A0</accession>
<dbReference type="Pfam" id="PF01497">
    <property type="entry name" value="Peripla_BP_2"/>
    <property type="match status" value="1"/>
</dbReference>
<dbReference type="PANTHER" id="PTHR30535:SF4">
    <property type="entry name" value="HEMIN-BINDING PERIPLASMIC PROTEIN HMUT"/>
    <property type="match status" value="1"/>
</dbReference>
<keyword evidence="3" id="KW-1185">Reference proteome</keyword>
<evidence type="ECO:0000313" key="3">
    <source>
        <dbReference type="Proteomes" id="UP000256900"/>
    </source>
</evidence>
<protein>
    <submittedName>
        <fullName evidence="2">Iron complex transport system substrate-binding protein</fullName>
    </submittedName>
</protein>
<dbReference type="InterPro" id="IPR050902">
    <property type="entry name" value="ABC_Transporter_SBP"/>
</dbReference>
<name>A0A3D9Z2A0_9HYPH</name>
<reference evidence="2 3" key="1">
    <citation type="submission" date="2018-08" db="EMBL/GenBank/DDBJ databases">
        <title>Genomic Encyclopedia of Type Strains, Phase IV (KMG-IV): sequencing the most valuable type-strain genomes for metagenomic binning, comparative biology and taxonomic classification.</title>
        <authorList>
            <person name="Goeker M."/>
        </authorList>
    </citation>
    <scope>NUCLEOTIDE SEQUENCE [LARGE SCALE GENOMIC DNA]</scope>
    <source>
        <strain evidence="2 3">BW863</strain>
    </source>
</reference>
<comment type="caution">
    <text evidence="2">The sequence shown here is derived from an EMBL/GenBank/DDBJ whole genome shotgun (WGS) entry which is preliminary data.</text>
</comment>
<dbReference type="SUPFAM" id="SSF53807">
    <property type="entry name" value="Helical backbone' metal receptor"/>
    <property type="match status" value="1"/>
</dbReference>
<evidence type="ECO:0000259" key="1">
    <source>
        <dbReference type="PROSITE" id="PS50983"/>
    </source>
</evidence>
<dbReference type="EMBL" id="QUMO01000001">
    <property type="protein sequence ID" value="REF88955.1"/>
    <property type="molecule type" value="Genomic_DNA"/>
</dbReference>
<dbReference type="PANTHER" id="PTHR30535">
    <property type="entry name" value="VITAMIN B12-BINDING PROTEIN"/>
    <property type="match status" value="1"/>
</dbReference>
<evidence type="ECO:0000313" key="2">
    <source>
        <dbReference type="EMBL" id="REF88955.1"/>
    </source>
</evidence>
<feature type="domain" description="Fe/B12 periplasmic-binding" evidence="1">
    <location>
        <begin position="20"/>
        <end position="274"/>
    </location>
</feature>
<dbReference type="Proteomes" id="UP000256900">
    <property type="component" value="Unassembled WGS sequence"/>
</dbReference>
<dbReference type="AlphaFoldDB" id="A0A3D9Z2A0"/>
<dbReference type="Gene3D" id="3.40.50.1980">
    <property type="entry name" value="Nitrogenase molybdenum iron protein domain"/>
    <property type="match status" value="2"/>
</dbReference>
<proteinExistence type="predicted"/>
<dbReference type="InterPro" id="IPR002491">
    <property type="entry name" value="ABC_transptr_periplasmic_BD"/>
</dbReference>
<gene>
    <name evidence="2" type="ORF">DES32_0166</name>
</gene>
<dbReference type="PROSITE" id="PS50983">
    <property type="entry name" value="FE_B12_PBP"/>
    <property type="match status" value="1"/>
</dbReference>